<dbReference type="Proteomes" id="UP000580250">
    <property type="component" value="Unassembled WGS sequence"/>
</dbReference>
<comment type="caution">
    <text evidence="1">The sequence shown here is derived from an EMBL/GenBank/DDBJ whole genome shotgun (WGS) entry which is preliminary data.</text>
</comment>
<name>A0A6V7ULD4_MELEN</name>
<gene>
    <name evidence="1" type="ORF">MENT_LOCUS14476</name>
</gene>
<protein>
    <submittedName>
        <fullName evidence="1">Uncharacterized protein</fullName>
    </submittedName>
</protein>
<accession>A0A6V7ULD4</accession>
<evidence type="ECO:0000313" key="2">
    <source>
        <dbReference type="Proteomes" id="UP000580250"/>
    </source>
</evidence>
<proteinExistence type="predicted"/>
<dbReference type="EMBL" id="CAJEWN010000082">
    <property type="protein sequence ID" value="CAD2160831.1"/>
    <property type="molecule type" value="Genomic_DNA"/>
</dbReference>
<reference evidence="1 2" key="1">
    <citation type="submission" date="2020-08" db="EMBL/GenBank/DDBJ databases">
        <authorList>
            <person name="Koutsovoulos G."/>
            <person name="Danchin GJ E."/>
        </authorList>
    </citation>
    <scope>NUCLEOTIDE SEQUENCE [LARGE SCALE GENOMIC DNA]</scope>
</reference>
<sequence>MISLFILTHSLTFFFNTKISFSSYTGNVTNYFVLYFNPFSSLQHLGWGFIFYNIY</sequence>
<dbReference type="AlphaFoldDB" id="A0A6V7ULD4"/>
<organism evidence="1 2">
    <name type="scientific">Meloidogyne enterolobii</name>
    <name type="common">Root-knot nematode worm</name>
    <name type="synonym">Meloidogyne mayaguensis</name>
    <dbReference type="NCBI Taxonomy" id="390850"/>
    <lineage>
        <taxon>Eukaryota</taxon>
        <taxon>Metazoa</taxon>
        <taxon>Ecdysozoa</taxon>
        <taxon>Nematoda</taxon>
        <taxon>Chromadorea</taxon>
        <taxon>Rhabditida</taxon>
        <taxon>Tylenchina</taxon>
        <taxon>Tylenchomorpha</taxon>
        <taxon>Tylenchoidea</taxon>
        <taxon>Meloidogynidae</taxon>
        <taxon>Meloidogyninae</taxon>
        <taxon>Meloidogyne</taxon>
    </lineage>
</organism>
<evidence type="ECO:0000313" key="1">
    <source>
        <dbReference type="EMBL" id="CAD2160831.1"/>
    </source>
</evidence>